<dbReference type="EC" id="2.3.1.222" evidence="3 10"/>
<evidence type="ECO:0000313" key="11">
    <source>
        <dbReference type="EMBL" id="MBU5669764.1"/>
    </source>
</evidence>
<gene>
    <name evidence="11" type="ORF">KQI68_07940</name>
</gene>
<evidence type="ECO:0000256" key="4">
    <source>
        <dbReference type="ARBA" id="ARBA00020837"/>
    </source>
</evidence>
<protein>
    <recommendedName>
        <fullName evidence="4 10">Phosphate propanoyltransferase</fullName>
        <ecNumber evidence="3 10">2.3.1.222</ecNumber>
    </recommendedName>
</protein>
<keyword evidence="8 10" id="KW-0012">Acyltransferase</keyword>
<dbReference type="Proteomes" id="UP000783742">
    <property type="component" value="Unassembled WGS sequence"/>
</dbReference>
<comment type="catalytic activity">
    <reaction evidence="9 10">
        <text>propanoyl-CoA + phosphate = propanoyl phosphate + CoA</text>
        <dbReference type="Rhea" id="RHEA:28046"/>
        <dbReference type="ChEBI" id="CHEBI:43474"/>
        <dbReference type="ChEBI" id="CHEBI:57287"/>
        <dbReference type="ChEBI" id="CHEBI:57392"/>
        <dbReference type="ChEBI" id="CHEBI:58933"/>
        <dbReference type="EC" id="2.3.1.222"/>
    </reaction>
</comment>
<evidence type="ECO:0000256" key="6">
    <source>
        <dbReference type="ARBA" id="ARBA00022723"/>
    </source>
</evidence>
<comment type="similarity">
    <text evidence="2 10">Belongs to the PduL family.</text>
</comment>
<dbReference type="InterPro" id="IPR008300">
    <property type="entry name" value="PTAC"/>
</dbReference>
<evidence type="ECO:0000256" key="3">
    <source>
        <dbReference type="ARBA" id="ARBA00012206"/>
    </source>
</evidence>
<keyword evidence="6" id="KW-0479">Metal-binding</keyword>
<evidence type="ECO:0000256" key="10">
    <source>
        <dbReference type="PIRNR" id="PIRNR010130"/>
    </source>
</evidence>
<keyword evidence="12" id="KW-1185">Reference proteome</keyword>
<evidence type="ECO:0000256" key="5">
    <source>
        <dbReference type="ARBA" id="ARBA00022679"/>
    </source>
</evidence>
<comment type="pathway">
    <text evidence="10">Polyol metabolism; 1,2-propanediol degradation.</text>
</comment>
<proteinExistence type="inferred from homology"/>
<dbReference type="EMBL" id="JAHLQO010000005">
    <property type="protein sequence ID" value="MBU5669764.1"/>
    <property type="molecule type" value="Genomic_DNA"/>
</dbReference>
<keyword evidence="5 10" id="KW-0808">Transferase</keyword>
<dbReference type="NCBIfam" id="NF011652">
    <property type="entry name" value="PRK15070.1"/>
    <property type="match status" value="1"/>
</dbReference>
<dbReference type="RefSeq" id="WP_216549604.1">
    <property type="nucleotide sequence ID" value="NZ_JAHLQO010000005.1"/>
</dbReference>
<organism evidence="11 12">
    <name type="scientific">Peptoniphilus ovalis</name>
    <dbReference type="NCBI Taxonomy" id="2841503"/>
    <lineage>
        <taxon>Bacteria</taxon>
        <taxon>Bacillati</taxon>
        <taxon>Bacillota</taxon>
        <taxon>Tissierellia</taxon>
        <taxon>Tissierellales</taxon>
        <taxon>Peptoniphilaceae</taxon>
        <taxon>Peptoniphilus</taxon>
    </lineage>
</organism>
<comment type="cofactor">
    <cofactor evidence="1">
        <name>Zn(2+)</name>
        <dbReference type="ChEBI" id="CHEBI:29105"/>
    </cofactor>
</comment>
<evidence type="ECO:0000256" key="8">
    <source>
        <dbReference type="ARBA" id="ARBA00023315"/>
    </source>
</evidence>
<comment type="function">
    <text evidence="10">Involved in 1,2-propanediol (1,2-PD) degradation by catalyzing the conversion of propanoyl-CoA to propanoyl-phosphate.</text>
</comment>
<comment type="caution">
    <text evidence="11">The sequence shown here is derived from an EMBL/GenBank/DDBJ whole genome shotgun (WGS) entry which is preliminary data.</text>
</comment>
<dbReference type="PANTHER" id="PTHR39453:SF1">
    <property type="entry name" value="PHOSPHATE PROPANOYLTRANSFERASE"/>
    <property type="match status" value="1"/>
</dbReference>
<reference evidence="11 12" key="1">
    <citation type="submission" date="2021-06" db="EMBL/GenBank/DDBJ databases">
        <authorList>
            <person name="Sun Q."/>
            <person name="Li D."/>
        </authorList>
    </citation>
    <scope>NUCLEOTIDE SEQUENCE [LARGE SCALE GENOMIC DNA]</scope>
    <source>
        <strain evidence="11 12">MSJ-1</strain>
    </source>
</reference>
<evidence type="ECO:0000256" key="2">
    <source>
        <dbReference type="ARBA" id="ARBA00007342"/>
    </source>
</evidence>
<dbReference type="Pfam" id="PF06130">
    <property type="entry name" value="PTAC"/>
    <property type="match status" value="1"/>
</dbReference>
<dbReference type="PANTHER" id="PTHR39453">
    <property type="entry name" value="PHOSPHATE PROPANOYLTRANSFERASE"/>
    <property type="match status" value="1"/>
</dbReference>
<evidence type="ECO:0000256" key="7">
    <source>
        <dbReference type="ARBA" id="ARBA00022833"/>
    </source>
</evidence>
<evidence type="ECO:0000256" key="9">
    <source>
        <dbReference type="ARBA" id="ARBA00047589"/>
    </source>
</evidence>
<keyword evidence="7" id="KW-0862">Zinc</keyword>
<evidence type="ECO:0000313" key="12">
    <source>
        <dbReference type="Proteomes" id="UP000783742"/>
    </source>
</evidence>
<sequence>MLDDNELIAKVSNEVFKRINSITNHKIVVGVSNRHVHLSKEDLESLFGKGYELTVKSKLKQPGQFAAEECVTIRGPKGEFKKVRILGPVRSKSQVEISLTDSFKLGVKAPIKESGKLEGTPGIELIGPCGKVNMPNGTIIALRHIHMTPEDAKFMEVNDGDFVDVQFFGERKAIMGNVLIRVSDKYKLEMHLDTDEANAVGIKNNDFVVLRKFVG</sequence>
<accession>A0ABS6FHY1</accession>
<dbReference type="PIRSF" id="PIRSF010130">
    <property type="entry name" value="PduL"/>
    <property type="match status" value="1"/>
</dbReference>
<name>A0ABS6FHY1_9FIRM</name>
<evidence type="ECO:0000256" key="1">
    <source>
        <dbReference type="ARBA" id="ARBA00001947"/>
    </source>
</evidence>